<dbReference type="OrthoDB" id="27934at2759"/>
<organism evidence="6 7">
    <name type="scientific">Wallemia hederae</name>
    <dbReference type="NCBI Taxonomy" id="1540922"/>
    <lineage>
        <taxon>Eukaryota</taxon>
        <taxon>Fungi</taxon>
        <taxon>Dikarya</taxon>
        <taxon>Basidiomycota</taxon>
        <taxon>Wallemiomycotina</taxon>
        <taxon>Wallemiomycetes</taxon>
        <taxon>Wallemiales</taxon>
        <taxon>Wallemiaceae</taxon>
        <taxon>Wallemia</taxon>
    </lineage>
</organism>
<name>A0A4V6TME4_9BASI</name>
<evidence type="ECO:0000256" key="3">
    <source>
        <dbReference type="SAM" id="MobiDB-lite"/>
    </source>
</evidence>
<keyword evidence="2" id="KW-0802">TPR repeat</keyword>
<protein>
    <submittedName>
        <fullName evidence="6">Uncharacterized protein</fullName>
    </submittedName>
</protein>
<comment type="caution">
    <text evidence="6">The sequence shown here is derived from an EMBL/GenBank/DDBJ whole genome shotgun (WGS) entry which is preliminary data.</text>
</comment>
<dbReference type="Proteomes" id="UP000310189">
    <property type="component" value="Unassembled WGS sequence"/>
</dbReference>
<dbReference type="AlphaFoldDB" id="A0A4V6TME4"/>
<sequence>MEIFISLFFAALAATMAAAEATTTVQSLLDELSTLSNYQPSSILPSRYIHSSYQPTDNPNDYDILADGVVELLQDKELLADLVFRSPPPFKHNTSLAFDLYSELAQEGSTTAHSVLAFLYDTGYNNVVEPHPGLALLHYTFAALSGDAASEMTLGYKHSIGDGAELSCEQAVEWYSRVADAAIDYYLSGPPGGHALPLSKPKLSDLKGGPYGLGASAASTGDNAYRPVIYAGKAKDSGENWHDLIDYFTYAANQGELQYAIRLGNIYYHGSVYTPKLGPADGSGAIPKDFSKAKYWFTRATRKIWQDGLQSDKQKEVSNYTKYLVSIASNALGKMYLRGEGVKLDQSSYQKAYKWFERAHSLQSVEAEYYLGLMYKHGYYVGANQDVAATHFTNAASNGFPEAYVALGNVFLAKGDIVNAIQNYEWAVNLSNSFEGTYRLATLTRDQDCRTSLARFKSVAERGDWLVGDKMWKEASQRWEKAVEWNKDTYGRHEAEAALLTWWRLAEMGYESAQNNVAFILDQDKQRVRLPGYDAPVNQTLAKISLNYWEKSAAQHVLDSNIKAADYHFKGLGTEVDHKKAAELYLSSDSSSLALWNVGWMYEYGLGLPTDLNLAKRYYDLALEVNNQASIPVLLSLIHLYVKSIWQWLSGGGENALLFNFGLKDGMSAREKEERIDSQDAREAVNRVDWMAYEEQGSSSSSGSGQTQEFVDGLLERSNIAGQDDGFQSTTFVIVVVALVAVIWIRNYILERARQRTVDRLTEEISRRAHEQAGHTEQNPQTPAPAPTPTTTPTPTQPSQEGLRHRNYNTHHENDT</sequence>
<keyword evidence="7" id="KW-1185">Reference proteome</keyword>
<dbReference type="PANTHER" id="PTHR11102">
    <property type="entry name" value="SEL-1-LIKE PROTEIN"/>
    <property type="match status" value="1"/>
</dbReference>
<feature type="compositionally biased region" description="Pro residues" evidence="3">
    <location>
        <begin position="782"/>
        <end position="796"/>
    </location>
</feature>
<proteinExistence type="inferred from homology"/>
<keyword evidence="4" id="KW-0812">Transmembrane</keyword>
<dbReference type="GO" id="GO:0036503">
    <property type="term" value="P:ERAD pathway"/>
    <property type="evidence" value="ECO:0007669"/>
    <property type="project" value="TreeGrafter"/>
</dbReference>
<keyword evidence="5" id="KW-0732">Signal</keyword>
<feature type="region of interest" description="Disordered" evidence="3">
    <location>
        <begin position="767"/>
        <end position="816"/>
    </location>
</feature>
<evidence type="ECO:0000256" key="1">
    <source>
        <dbReference type="ARBA" id="ARBA00038101"/>
    </source>
</evidence>
<dbReference type="SMART" id="SM00671">
    <property type="entry name" value="SEL1"/>
    <property type="match status" value="8"/>
</dbReference>
<dbReference type="PANTHER" id="PTHR11102:SF147">
    <property type="entry name" value="SEL1L ADAPTOR SUBUNIT OF ERAD E3 UBIQUITIN LIGASE"/>
    <property type="match status" value="1"/>
</dbReference>
<dbReference type="PROSITE" id="PS50005">
    <property type="entry name" value="TPR"/>
    <property type="match status" value="1"/>
</dbReference>
<feature type="transmembrane region" description="Helical" evidence="4">
    <location>
        <begin position="726"/>
        <end position="745"/>
    </location>
</feature>
<gene>
    <name evidence="6" type="ORF">E3P99_01638</name>
</gene>
<evidence type="ECO:0000256" key="2">
    <source>
        <dbReference type="PROSITE-ProRule" id="PRU00339"/>
    </source>
</evidence>
<dbReference type="InterPro" id="IPR050767">
    <property type="entry name" value="Sel1_AlgK"/>
</dbReference>
<feature type="signal peptide" evidence="5">
    <location>
        <begin position="1"/>
        <end position="21"/>
    </location>
</feature>
<dbReference type="InterPro" id="IPR006597">
    <property type="entry name" value="Sel1-like"/>
</dbReference>
<keyword evidence="4" id="KW-0472">Membrane</keyword>
<feature type="repeat" description="TPR" evidence="2">
    <location>
        <begin position="401"/>
        <end position="434"/>
    </location>
</feature>
<reference evidence="6 7" key="1">
    <citation type="submission" date="2019-03" db="EMBL/GenBank/DDBJ databases">
        <title>Sequencing 23 genomes of Wallemia ichthyophaga.</title>
        <authorList>
            <person name="Gostincar C."/>
        </authorList>
    </citation>
    <scope>NUCLEOTIDE SEQUENCE [LARGE SCALE GENOMIC DNA]</scope>
    <source>
        <strain evidence="6 7">EXF-5753</strain>
    </source>
</reference>
<evidence type="ECO:0000313" key="7">
    <source>
        <dbReference type="Proteomes" id="UP000310189"/>
    </source>
</evidence>
<dbReference type="EMBL" id="SPNW01000020">
    <property type="protein sequence ID" value="TIA90303.1"/>
    <property type="molecule type" value="Genomic_DNA"/>
</dbReference>
<evidence type="ECO:0000256" key="5">
    <source>
        <dbReference type="SAM" id="SignalP"/>
    </source>
</evidence>
<evidence type="ECO:0000313" key="6">
    <source>
        <dbReference type="EMBL" id="TIA90303.1"/>
    </source>
</evidence>
<comment type="similarity">
    <text evidence="1">Belongs to the sel-1 family.</text>
</comment>
<keyword evidence="4" id="KW-1133">Transmembrane helix</keyword>
<accession>A0A4V6TME4</accession>
<dbReference type="SUPFAM" id="SSF81901">
    <property type="entry name" value="HCP-like"/>
    <property type="match status" value="4"/>
</dbReference>
<feature type="chain" id="PRO_5020961921" evidence="5">
    <location>
        <begin position="22"/>
        <end position="816"/>
    </location>
</feature>
<evidence type="ECO:0000256" key="4">
    <source>
        <dbReference type="SAM" id="Phobius"/>
    </source>
</evidence>
<dbReference type="GO" id="GO:0005789">
    <property type="term" value="C:endoplasmic reticulum membrane"/>
    <property type="evidence" value="ECO:0007669"/>
    <property type="project" value="TreeGrafter"/>
</dbReference>
<dbReference type="InterPro" id="IPR019734">
    <property type="entry name" value="TPR_rpt"/>
</dbReference>
<dbReference type="Pfam" id="PF08238">
    <property type="entry name" value="Sel1"/>
    <property type="match status" value="6"/>
</dbReference>
<dbReference type="InterPro" id="IPR011990">
    <property type="entry name" value="TPR-like_helical_dom_sf"/>
</dbReference>
<dbReference type="Gene3D" id="1.25.40.10">
    <property type="entry name" value="Tetratricopeptide repeat domain"/>
    <property type="match status" value="2"/>
</dbReference>